<feature type="transmembrane region" description="Helical" evidence="1">
    <location>
        <begin position="37"/>
        <end position="54"/>
    </location>
</feature>
<gene>
    <name evidence="2" type="primary">ND6</name>
</gene>
<feature type="transmembrane region" description="Helical" evidence="1">
    <location>
        <begin position="60"/>
        <end position="79"/>
    </location>
</feature>
<feature type="transmembrane region" description="Helical" evidence="1">
    <location>
        <begin position="131"/>
        <end position="152"/>
    </location>
</feature>
<accession>A0A1E1GJ86</accession>
<reference evidence="2" key="1">
    <citation type="submission" date="2016-10" db="EMBL/GenBank/DDBJ databases">
        <title>Complete mitochondrial genomes of 50 helminths species.</title>
        <authorList>
            <person name="Kikuchi T."/>
            <person name="Holroyd N."/>
            <person name="Berriman M."/>
        </authorList>
    </citation>
    <scope>NUCLEOTIDE SEQUENCE</scope>
</reference>
<dbReference type="AlphaFoldDB" id="A0A1E1GJ86"/>
<feature type="transmembrane region" description="Helical" evidence="1">
    <location>
        <begin position="6"/>
        <end position="30"/>
    </location>
</feature>
<dbReference type="EMBL" id="AP017705">
    <property type="protein sequence ID" value="BAV82917.1"/>
    <property type="molecule type" value="Genomic_DNA"/>
</dbReference>
<evidence type="ECO:0000313" key="2">
    <source>
        <dbReference type="EMBL" id="BAV82917.1"/>
    </source>
</evidence>
<keyword evidence="1" id="KW-0812">Transmembrane</keyword>
<feature type="transmembrane region" description="Helical" evidence="1">
    <location>
        <begin position="91"/>
        <end position="111"/>
    </location>
</feature>
<evidence type="ECO:0000256" key="1">
    <source>
        <dbReference type="SAM" id="Phobius"/>
    </source>
</evidence>
<keyword evidence="2" id="KW-0496">Mitochondrion</keyword>
<keyword evidence="1" id="KW-1133">Transmembrane helix</keyword>
<organism evidence="2">
    <name type="scientific">Wuchereria bancrofti</name>
    <dbReference type="NCBI Taxonomy" id="6293"/>
    <lineage>
        <taxon>Eukaryota</taxon>
        <taxon>Metazoa</taxon>
        <taxon>Ecdysozoa</taxon>
        <taxon>Nematoda</taxon>
        <taxon>Chromadorea</taxon>
        <taxon>Rhabditida</taxon>
        <taxon>Spirurina</taxon>
        <taxon>Spiruromorpha</taxon>
        <taxon>Filarioidea</taxon>
        <taxon>Onchocercidae</taxon>
        <taxon>Wuchereria</taxon>
    </lineage>
</organism>
<protein>
    <submittedName>
        <fullName evidence="2">NADH dehydrogenase subunit 6</fullName>
    </submittedName>
</protein>
<name>A0A1E1GJ86_WUCBA</name>
<keyword evidence="1" id="KW-0472">Membrane</keyword>
<sequence length="169" mass="20406">MFCFGFLTFLLCFFYFSFFLSLLFFCLSFLDWDPMKSCISMCLGILFMSCYISLGVHVWYSYFIVLIFLSGIFSLLTYFCSLSGYCYYYNYNYFLFVFIFFCFLFFVFFDYDFFSFNLGYDSVLKYLMNNFIFYCVFWVVVVLFFLLSLISINLGRGSFMRGLWNISDL</sequence>
<proteinExistence type="predicted"/>
<geneLocation type="mitochondrion" evidence="2"/>